<evidence type="ECO:0000313" key="2">
    <source>
        <dbReference type="EMBL" id="PKI59488.1"/>
    </source>
</evidence>
<proteinExistence type="predicted"/>
<dbReference type="Proteomes" id="UP000233551">
    <property type="component" value="Unassembled WGS sequence"/>
</dbReference>
<evidence type="ECO:0000256" key="1">
    <source>
        <dbReference type="SAM" id="MobiDB-lite"/>
    </source>
</evidence>
<evidence type="ECO:0000313" key="3">
    <source>
        <dbReference type="Proteomes" id="UP000233551"/>
    </source>
</evidence>
<comment type="caution">
    <text evidence="2">The sequence shown here is derived from an EMBL/GenBank/DDBJ whole genome shotgun (WGS) entry which is preliminary data.</text>
</comment>
<dbReference type="AlphaFoldDB" id="A0A2I0JT59"/>
<accession>A0A2I0JT59</accession>
<protein>
    <submittedName>
        <fullName evidence="2">Uncharacterized protein</fullName>
    </submittedName>
</protein>
<keyword evidence="3" id="KW-1185">Reference proteome</keyword>
<feature type="region of interest" description="Disordered" evidence="1">
    <location>
        <begin position="138"/>
        <end position="174"/>
    </location>
</feature>
<reference evidence="2 3" key="1">
    <citation type="submission" date="2017-11" db="EMBL/GenBank/DDBJ databases">
        <title>De-novo sequencing of pomegranate (Punica granatum L.) genome.</title>
        <authorList>
            <person name="Akparov Z."/>
            <person name="Amiraslanov A."/>
            <person name="Hajiyeva S."/>
            <person name="Abbasov M."/>
            <person name="Kaur K."/>
            <person name="Hamwieh A."/>
            <person name="Solovyev V."/>
            <person name="Salamov A."/>
            <person name="Braich B."/>
            <person name="Kosarev P."/>
            <person name="Mahmoud A."/>
            <person name="Hajiyev E."/>
            <person name="Babayeva S."/>
            <person name="Izzatullayeva V."/>
            <person name="Mammadov A."/>
            <person name="Mammadov A."/>
            <person name="Sharifova S."/>
            <person name="Ojaghi J."/>
            <person name="Eynullazada K."/>
            <person name="Bayramov B."/>
            <person name="Abdulazimova A."/>
            <person name="Shahmuradov I."/>
        </authorList>
    </citation>
    <scope>NUCLEOTIDE SEQUENCE [LARGE SCALE GENOMIC DNA]</scope>
    <source>
        <strain evidence="3">cv. AG2017</strain>
        <tissue evidence="2">Leaf</tissue>
    </source>
</reference>
<organism evidence="2 3">
    <name type="scientific">Punica granatum</name>
    <name type="common">Pomegranate</name>
    <dbReference type="NCBI Taxonomy" id="22663"/>
    <lineage>
        <taxon>Eukaryota</taxon>
        <taxon>Viridiplantae</taxon>
        <taxon>Streptophyta</taxon>
        <taxon>Embryophyta</taxon>
        <taxon>Tracheophyta</taxon>
        <taxon>Spermatophyta</taxon>
        <taxon>Magnoliopsida</taxon>
        <taxon>eudicotyledons</taxon>
        <taxon>Gunneridae</taxon>
        <taxon>Pentapetalae</taxon>
        <taxon>rosids</taxon>
        <taxon>malvids</taxon>
        <taxon>Myrtales</taxon>
        <taxon>Lythraceae</taxon>
        <taxon>Punica</taxon>
    </lineage>
</organism>
<feature type="compositionally biased region" description="Polar residues" evidence="1">
    <location>
        <begin position="147"/>
        <end position="159"/>
    </location>
</feature>
<sequence length="174" mass="19381">MRGGPYGLTNNLQDQMAAPPSNLRQRLRWRWNRITGVRNLEKLPRRRPRRVTSTPKEKLRANNGRWGLSSVRRELSSCPCLPLRPESRSSSQFDACKESTDGRRRFRTVSDRVLSVQPFASRTGLDRSSVRLVIDRSQKVRHDAASAPTSGVRSPTPSKAATAGNCEGGGSVGR</sequence>
<name>A0A2I0JT59_PUNGR</name>
<gene>
    <name evidence="2" type="ORF">CRG98_020119</name>
</gene>
<dbReference type="EMBL" id="PGOL01001269">
    <property type="protein sequence ID" value="PKI59488.1"/>
    <property type="molecule type" value="Genomic_DNA"/>
</dbReference>